<protein>
    <submittedName>
        <fullName evidence="1">Uncharacterized protein</fullName>
    </submittedName>
</protein>
<accession>A0A6V8LC19</accession>
<dbReference type="Proteomes" id="UP000482960">
    <property type="component" value="Unassembled WGS sequence"/>
</dbReference>
<keyword evidence="2" id="KW-1185">Reference proteome</keyword>
<proteinExistence type="predicted"/>
<organism evidence="1 2">
    <name type="scientific">Phytohabitans rumicis</name>
    <dbReference type="NCBI Taxonomy" id="1076125"/>
    <lineage>
        <taxon>Bacteria</taxon>
        <taxon>Bacillati</taxon>
        <taxon>Actinomycetota</taxon>
        <taxon>Actinomycetes</taxon>
        <taxon>Micromonosporales</taxon>
        <taxon>Micromonosporaceae</taxon>
    </lineage>
</organism>
<dbReference type="AlphaFoldDB" id="A0A6V8LC19"/>
<evidence type="ECO:0000313" key="1">
    <source>
        <dbReference type="EMBL" id="GFJ93180.1"/>
    </source>
</evidence>
<dbReference type="EMBL" id="BLPG01000001">
    <property type="protein sequence ID" value="GFJ93180.1"/>
    <property type="molecule type" value="Genomic_DNA"/>
</dbReference>
<dbReference type="RefSeq" id="WP_173079868.1">
    <property type="nucleotide sequence ID" value="NZ_BAABJB010000043.1"/>
</dbReference>
<reference evidence="1 2" key="2">
    <citation type="submission" date="2020-03" db="EMBL/GenBank/DDBJ databases">
        <authorList>
            <person name="Ichikawa N."/>
            <person name="Kimura A."/>
            <person name="Kitahashi Y."/>
            <person name="Uohara A."/>
        </authorList>
    </citation>
    <scope>NUCLEOTIDE SEQUENCE [LARGE SCALE GENOMIC DNA]</scope>
    <source>
        <strain evidence="1 2">NBRC 108638</strain>
    </source>
</reference>
<name>A0A6V8LC19_9ACTN</name>
<gene>
    <name evidence="1" type="ORF">Prum_068220</name>
</gene>
<sequence>MSSRGVAGRGRASRFGRGGDNLLAYAVGSHARPEIITVIEGLPDKPYSTIRDLWYDLADIPVNL</sequence>
<reference evidence="1 2" key="1">
    <citation type="submission" date="2020-03" db="EMBL/GenBank/DDBJ databases">
        <title>Whole genome shotgun sequence of Phytohabitans rumicis NBRC 108638.</title>
        <authorList>
            <person name="Komaki H."/>
            <person name="Tamura T."/>
        </authorList>
    </citation>
    <scope>NUCLEOTIDE SEQUENCE [LARGE SCALE GENOMIC DNA]</scope>
    <source>
        <strain evidence="1 2">NBRC 108638</strain>
    </source>
</reference>
<comment type="caution">
    <text evidence="1">The sequence shown here is derived from an EMBL/GenBank/DDBJ whole genome shotgun (WGS) entry which is preliminary data.</text>
</comment>
<evidence type="ECO:0000313" key="2">
    <source>
        <dbReference type="Proteomes" id="UP000482960"/>
    </source>
</evidence>